<keyword evidence="1" id="KW-0812">Transmembrane</keyword>
<comment type="caution">
    <text evidence="2">The sequence shown here is derived from an EMBL/GenBank/DDBJ whole genome shotgun (WGS) entry which is preliminary data.</text>
</comment>
<dbReference type="OrthoDB" id="123194at2"/>
<keyword evidence="1" id="KW-1133">Transmembrane helix</keyword>
<dbReference type="EMBL" id="VTTN01000028">
    <property type="protein sequence ID" value="KAA0587953.1"/>
    <property type="molecule type" value="Genomic_DNA"/>
</dbReference>
<dbReference type="AlphaFoldDB" id="A0A5A9G035"/>
<keyword evidence="3" id="KW-1185">Reference proteome</keyword>
<sequence>MTETMVHLGFWELLIGSIVTTYMLIAGGWVLAKAGRSPLWILLLLFPYVNVLAVWAFAFIRWPFVDRSPDPRQTAPVDEH</sequence>
<proteinExistence type="predicted"/>
<gene>
    <name evidence="2" type="ORF">FZ942_33625</name>
</gene>
<name>A0A5A9G035_AZOLI</name>
<evidence type="ECO:0000313" key="2">
    <source>
        <dbReference type="EMBL" id="KAA0587953.1"/>
    </source>
</evidence>
<organism evidence="2 3">
    <name type="scientific">Azospirillum lipoferum</name>
    <dbReference type="NCBI Taxonomy" id="193"/>
    <lineage>
        <taxon>Bacteria</taxon>
        <taxon>Pseudomonadati</taxon>
        <taxon>Pseudomonadota</taxon>
        <taxon>Alphaproteobacteria</taxon>
        <taxon>Rhodospirillales</taxon>
        <taxon>Azospirillaceae</taxon>
        <taxon>Azospirillum</taxon>
    </lineage>
</organism>
<dbReference type="RefSeq" id="WP_149235392.1">
    <property type="nucleotide sequence ID" value="NZ_JALJXJ010000008.1"/>
</dbReference>
<keyword evidence="1" id="KW-0472">Membrane</keyword>
<evidence type="ECO:0000256" key="1">
    <source>
        <dbReference type="SAM" id="Phobius"/>
    </source>
</evidence>
<dbReference type="Proteomes" id="UP000324927">
    <property type="component" value="Unassembled WGS sequence"/>
</dbReference>
<protein>
    <recommendedName>
        <fullName evidence="4">DUF5652 domain-containing protein</fullName>
    </recommendedName>
</protein>
<accession>A0A5A9G035</accession>
<evidence type="ECO:0000313" key="3">
    <source>
        <dbReference type="Proteomes" id="UP000324927"/>
    </source>
</evidence>
<feature type="transmembrane region" description="Helical" evidence="1">
    <location>
        <begin position="39"/>
        <end position="60"/>
    </location>
</feature>
<feature type="transmembrane region" description="Helical" evidence="1">
    <location>
        <begin position="13"/>
        <end position="32"/>
    </location>
</feature>
<reference evidence="2 3" key="1">
    <citation type="submission" date="2019-08" db="EMBL/GenBank/DDBJ databases">
        <authorList>
            <person name="Grouzdev D."/>
            <person name="Tikhonova E."/>
            <person name="Kravchenko I."/>
        </authorList>
    </citation>
    <scope>NUCLEOTIDE SEQUENCE [LARGE SCALE GENOMIC DNA]</scope>
    <source>
        <strain evidence="2 3">59b</strain>
    </source>
</reference>
<evidence type="ECO:0008006" key="4">
    <source>
        <dbReference type="Google" id="ProtNLM"/>
    </source>
</evidence>